<comment type="caution">
    <text evidence="1">The sequence shown here is derived from an EMBL/GenBank/DDBJ whole genome shotgun (WGS) entry which is preliminary data.</text>
</comment>
<reference evidence="1 2" key="1">
    <citation type="submission" date="2024-09" db="EMBL/GenBank/DDBJ databases">
        <authorList>
            <person name="Sun Q."/>
            <person name="Mori K."/>
        </authorList>
    </citation>
    <scope>NUCLEOTIDE SEQUENCE [LARGE SCALE GENOMIC DNA]</scope>
    <source>
        <strain evidence="1 2">TBRC 4576</strain>
    </source>
</reference>
<accession>A0ABV5WQN6</accession>
<evidence type="ECO:0000313" key="1">
    <source>
        <dbReference type="EMBL" id="MFB9768458.1"/>
    </source>
</evidence>
<keyword evidence="2" id="KW-1185">Reference proteome</keyword>
<dbReference type="RefSeq" id="WP_225424437.1">
    <property type="nucleotide sequence ID" value="NZ_BJEA01000018.1"/>
</dbReference>
<organism evidence="1 2">
    <name type="scientific">Lactiplantibacillus modestisalitolerans</name>
    <dbReference type="NCBI Taxonomy" id="1457219"/>
    <lineage>
        <taxon>Bacteria</taxon>
        <taxon>Bacillati</taxon>
        <taxon>Bacillota</taxon>
        <taxon>Bacilli</taxon>
        <taxon>Lactobacillales</taxon>
        <taxon>Lactobacillaceae</taxon>
        <taxon>Lactiplantibacillus</taxon>
    </lineage>
</organism>
<dbReference type="Proteomes" id="UP001589691">
    <property type="component" value="Unassembled WGS sequence"/>
</dbReference>
<evidence type="ECO:0000313" key="2">
    <source>
        <dbReference type="Proteomes" id="UP001589691"/>
    </source>
</evidence>
<dbReference type="EMBL" id="JBHLZY010000002">
    <property type="protein sequence ID" value="MFB9768458.1"/>
    <property type="molecule type" value="Genomic_DNA"/>
</dbReference>
<protein>
    <submittedName>
        <fullName evidence="1">Uncharacterized protein</fullName>
    </submittedName>
</protein>
<proteinExistence type="predicted"/>
<gene>
    <name evidence="1" type="ORF">ACFFLI_01010</name>
</gene>
<sequence>MMKTVTELLQTYTFEPVTTSLKFDQRLLRVHHQDRAIPFGHFRLRLKNIDNQEAYELELKQQLVTNPATGGRLRARLQGIRHQATAQHAVVANLTIRRAPKADANVKHDRAKVSCLIPIKKRVAMTLPDQVPLYAFTDNHQLALNQAAMAKLFLASVAVTRHQEAR</sequence>
<name>A0ABV5WQN6_9LACO</name>